<dbReference type="InterPro" id="IPR006520">
    <property type="entry name" value="Dit_BPSPP_N"/>
</dbReference>
<evidence type="ECO:0000259" key="2">
    <source>
        <dbReference type="Pfam" id="PF22768"/>
    </source>
</evidence>
<sequence>MGITYRGNHSDAFGLAVKTNPSLLPDFSLITQGVPNRDGAYFIKSKYGMRPIPLEIGFVANNLSDYLSRFRALAEWLRPDLGEGELVDDNEPDKKYYAVLSEQSIKRLDNIAKAGQGQLTLICPKPYAYGEKITQTLDQNNSLVTLFASQSSPYAMNLSPVDAQPKFTVTFSGAATEYKITHQESGKYIRVIYNFSASDILEIDVSKRKISVNGAVNRTIFDWSGSRWFNLQPGNNNFTIDQVSVAETKITYSPRWL</sequence>
<feature type="domain" description="Siphovirus-type tail component RIFT-related" evidence="1">
    <location>
        <begin position="22"/>
        <end position="123"/>
    </location>
</feature>
<dbReference type="NCBIfam" id="TIGR01633">
    <property type="entry name" value="phi3626_gp14_N"/>
    <property type="match status" value="1"/>
</dbReference>
<dbReference type="RefSeq" id="WP_132742692.1">
    <property type="nucleotide sequence ID" value="NZ_SLXK01000001.1"/>
</dbReference>
<dbReference type="InterPro" id="IPR008841">
    <property type="entry name" value="Siphovirus-type_tail_N"/>
</dbReference>
<feature type="domain" description="Siphovirus-type tail component C-terminal" evidence="2">
    <location>
        <begin position="161"/>
        <end position="256"/>
    </location>
</feature>
<accession>A0A4R2PAS6</accession>
<evidence type="ECO:0000313" key="3">
    <source>
        <dbReference type="EMBL" id="TCP32189.1"/>
    </source>
</evidence>
<reference evidence="3 4" key="1">
    <citation type="submission" date="2019-03" db="EMBL/GenBank/DDBJ databases">
        <title>Genomic Encyclopedia of Type Strains, Phase IV (KMG-IV): sequencing the most valuable type-strain genomes for metagenomic binning, comparative biology and taxonomic classification.</title>
        <authorList>
            <person name="Goeker M."/>
        </authorList>
    </citation>
    <scope>NUCLEOTIDE SEQUENCE [LARGE SCALE GENOMIC DNA]</scope>
    <source>
        <strain evidence="3 4">DSM 19377</strain>
    </source>
</reference>
<dbReference type="AlphaFoldDB" id="A0A4R2PAS6"/>
<dbReference type="OrthoDB" id="3078561at2"/>
<dbReference type="EMBL" id="SLXK01000001">
    <property type="protein sequence ID" value="TCP32189.1"/>
    <property type="molecule type" value="Genomic_DNA"/>
</dbReference>
<proteinExistence type="predicted"/>
<keyword evidence="4" id="KW-1185">Reference proteome</keyword>
<gene>
    <name evidence="3" type="ORF">EV207_101167</name>
</gene>
<dbReference type="Pfam" id="PF05709">
    <property type="entry name" value="Sipho_tail"/>
    <property type="match status" value="1"/>
</dbReference>
<name>A0A4R2PAS6_9BACL</name>
<dbReference type="Gene3D" id="2.60.120.860">
    <property type="match status" value="1"/>
</dbReference>
<dbReference type="Proteomes" id="UP000295416">
    <property type="component" value="Unassembled WGS sequence"/>
</dbReference>
<evidence type="ECO:0000259" key="1">
    <source>
        <dbReference type="Pfam" id="PF05709"/>
    </source>
</evidence>
<evidence type="ECO:0000313" key="4">
    <source>
        <dbReference type="Proteomes" id="UP000295416"/>
    </source>
</evidence>
<dbReference type="InterPro" id="IPR054738">
    <property type="entry name" value="Siphovirus-type_tail_C"/>
</dbReference>
<dbReference type="Pfam" id="PF22768">
    <property type="entry name" value="SPP1_Dit"/>
    <property type="match status" value="1"/>
</dbReference>
<protein>
    <submittedName>
        <fullName evidence="3">Putative phage tail component-like protein</fullName>
    </submittedName>
</protein>
<organism evidence="3 4">
    <name type="scientific">Scopulibacillus darangshiensis</name>
    <dbReference type="NCBI Taxonomy" id="442528"/>
    <lineage>
        <taxon>Bacteria</taxon>
        <taxon>Bacillati</taxon>
        <taxon>Bacillota</taxon>
        <taxon>Bacilli</taxon>
        <taxon>Bacillales</taxon>
        <taxon>Sporolactobacillaceae</taxon>
        <taxon>Scopulibacillus</taxon>
    </lineage>
</organism>
<comment type="caution">
    <text evidence="3">The sequence shown here is derived from an EMBL/GenBank/DDBJ whole genome shotgun (WGS) entry which is preliminary data.</text>
</comment>
<dbReference type="Gene3D" id="2.40.30.200">
    <property type="match status" value="1"/>
</dbReference>